<sequence length="32" mass="3985">MLKEYTRTRDCFCKFLLLYVFLTDVFNDLVNY</sequence>
<name>A0A841EKZ6_9BACT</name>
<evidence type="ECO:0000313" key="2">
    <source>
        <dbReference type="Proteomes" id="UP000524404"/>
    </source>
</evidence>
<gene>
    <name evidence="1" type="ORF">HNP25_000343</name>
</gene>
<dbReference type="AlphaFoldDB" id="A0A841EKZ6"/>
<protein>
    <submittedName>
        <fullName evidence="1">Uncharacterized protein</fullName>
    </submittedName>
</protein>
<evidence type="ECO:0000313" key="1">
    <source>
        <dbReference type="EMBL" id="MBB6001703.1"/>
    </source>
</evidence>
<proteinExistence type="predicted"/>
<dbReference type="EMBL" id="JACHKT010000002">
    <property type="protein sequence ID" value="MBB6001703.1"/>
    <property type="molecule type" value="Genomic_DNA"/>
</dbReference>
<keyword evidence="2" id="KW-1185">Reference proteome</keyword>
<organism evidence="1 2">
    <name type="scientific">Arcicella rosea</name>
    <dbReference type="NCBI Taxonomy" id="502909"/>
    <lineage>
        <taxon>Bacteria</taxon>
        <taxon>Pseudomonadati</taxon>
        <taxon>Bacteroidota</taxon>
        <taxon>Cytophagia</taxon>
        <taxon>Cytophagales</taxon>
        <taxon>Flectobacillaceae</taxon>
        <taxon>Arcicella</taxon>
    </lineage>
</organism>
<accession>A0A841EKZ6</accession>
<comment type="caution">
    <text evidence="1">The sequence shown here is derived from an EMBL/GenBank/DDBJ whole genome shotgun (WGS) entry which is preliminary data.</text>
</comment>
<reference evidence="1 2" key="1">
    <citation type="submission" date="2020-08" db="EMBL/GenBank/DDBJ databases">
        <title>Functional genomics of gut bacteria from endangered species of beetles.</title>
        <authorList>
            <person name="Carlos-Shanley C."/>
        </authorList>
    </citation>
    <scope>NUCLEOTIDE SEQUENCE [LARGE SCALE GENOMIC DNA]</scope>
    <source>
        <strain evidence="1 2">S00070</strain>
    </source>
</reference>
<dbReference type="Proteomes" id="UP000524404">
    <property type="component" value="Unassembled WGS sequence"/>
</dbReference>